<organism evidence="1">
    <name type="scientific">marine metagenome</name>
    <dbReference type="NCBI Taxonomy" id="408172"/>
    <lineage>
        <taxon>unclassified sequences</taxon>
        <taxon>metagenomes</taxon>
        <taxon>ecological metagenomes</taxon>
    </lineage>
</organism>
<dbReference type="AlphaFoldDB" id="A0A381Z3S7"/>
<protein>
    <submittedName>
        <fullName evidence="1">Uncharacterized protein</fullName>
    </submittedName>
</protein>
<feature type="non-terminal residue" evidence="1">
    <location>
        <position position="1"/>
    </location>
</feature>
<evidence type="ECO:0000313" key="1">
    <source>
        <dbReference type="EMBL" id="SVA83946.1"/>
    </source>
</evidence>
<proteinExistence type="predicted"/>
<reference evidence="1" key="1">
    <citation type="submission" date="2018-05" db="EMBL/GenBank/DDBJ databases">
        <authorList>
            <person name="Lanie J.A."/>
            <person name="Ng W.-L."/>
            <person name="Kazmierczak K.M."/>
            <person name="Andrzejewski T.M."/>
            <person name="Davidsen T.M."/>
            <person name="Wayne K.J."/>
            <person name="Tettelin H."/>
            <person name="Glass J.I."/>
            <person name="Rusch D."/>
            <person name="Podicherti R."/>
            <person name="Tsui H.-C.T."/>
            <person name="Winkler M.E."/>
        </authorList>
    </citation>
    <scope>NUCLEOTIDE SEQUENCE</scope>
</reference>
<name>A0A381Z3S7_9ZZZZ</name>
<accession>A0A381Z3S7</accession>
<sequence length="27" mass="3128">LCCKLLLVDNLQHGAVFYVLVFSKRTF</sequence>
<dbReference type="EMBL" id="UINC01019857">
    <property type="protein sequence ID" value="SVA83946.1"/>
    <property type="molecule type" value="Genomic_DNA"/>
</dbReference>
<gene>
    <name evidence="1" type="ORF">METZ01_LOCUS136800</name>
</gene>